<dbReference type="Pfam" id="PF01066">
    <property type="entry name" value="CDP-OH_P_transf"/>
    <property type="match status" value="1"/>
</dbReference>
<dbReference type="AlphaFoldDB" id="A0A0F9FZX9"/>
<name>A0A0F9FZX9_9ZZZZ</name>
<dbReference type="GO" id="GO:0016780">
    <property type="term" value="F:phosphotransferase activity, for other substituted phosphate groups"/>
    <property type="evidence" value="ECO:0007669"/>
    <property type="project" value="InterPro"/>
</dbReference>
<comment type="caution">
    <text evidence="2">The sequence shown here is derived from an EMBL/GenBank/DDBJ whole genome shotgun (WGS) entry which is preliminary data.</text>
</comment>
<organism evidence="2">
    <name type="scientific">marine sediment metagenome</name>
    <dbReference type="NCBI Taxonomy" id="412755"/>
    <lineage>
        <taxon>unclassified sequences</taxon>
        <taxon>metagenomes</taxon>
        <taxon>ecological metagenomes</taxon>
    </lineage>
</organism>
<evidence type="ECO:0000313" key="2">
    <source>
        <dbReference type="EMBL" id="KKL62885.1"/>
    </source>
</evidence>
<feature type="non-terminal residue" evidence="2">
    <location>
        <position position="87"/>
    </location>
</feature>
<keyword evidence="1" id="KW-1133">Transmembrane helix</keyword>
<keyword evidence="1" id="KW-0472">Membrane</keyword>
<protein>
    <recommendedName>
        <fullName evidence="3">CDP-alcohol phosphatidyltransferase</fullName>
    </recommendedName>
</protein>
<dbReference type="Gene3D" id="1.20.120.1760">
    <property type="match status" value="1"/>
</dbReference>
<sequence>MLDSNLYTPYQKILINPILKLKILKYLHPNLITLFSCLFGVFSFFLIIFNHKYLALSSLLLSGYFDTLDGSIARLINKKSNLGSVLD</sequence>
<gene>
    <name evidence="2" type="ORF">LCGC14_2180650</name>
</gene>
<evidence type="ECO:0008006" key="3">
    <source>
        <dbReference type="Google" id="ProtNLM"/>
    </source>
</evidence>
<proteinExistence type="predicted"/>
<dbReference type="GO" id="GO:0008654">
    <property type="term" value="P:phospholipid biosynthetic process"/>
    <property type="evidence" value="ECO:0007669"/>
    <property type="project" value="InterPro"/>
</dbReference>
<evidence type="ECO:0000256" key="1">
    <source>
        <dbReference type="SAM" id="Phobius"/>
    </source>
</evidence>
<dbReference type="EMBL" id="LAZR01028350">
    <property type="protein sequence ID" value="KKL62885.1"/>
    <property type="molecule type" value="Genomic_DNA"/>
</dbReference>
<keyword evidence="1" id="KW-0812">Transmembrane</keyword>
<dbReference type="InterPro" id="IPR000462">
    <property type="entry name" value="CDP-OH_P_trans"/>
</dbReference>
<dbReference type="GO" id="GO:0016020">
    <property type="term" value="C:membrane"/>
    <property type="evidence" value="ECO:0007669"/>
    <property type="project" value="InterPro"/>
</dbReference>
<feature type="transmembrane region" description="Helical" evidence="1">
    <location>
        <begin position="31"/>
        <end position="49"/>
    </location>
</feature>
<dbReference type="InterPro" id="IPR043130">
    <property type="entry name" value="CDP-OH_PTrfase_TM_dom"/>
</dbReference>
<reference evidence="2" key="1">
    <citation type="journal article" date="2015" name="Nature">
        <title>Complex archaea that bridge the gap between prokaryotes and eukaryotes.</title>
        <authorList>
            <person name="Spang A."/>
            <person name="Saw J.H."/>
            <person name="Jorgensen S.L."/>
            <person name="Zaremba-Niedzwiedzka K."/>
            <person name="Martijn J."/>
            <person name="Lind A.E."/>
            <person name="van Eijk R."/>
            <person name="Schleper C."/>
            <person name="Guy L."/>
            <person name="Ettema T.J."/>
        </authorList>
    </citation>
    <scope>NUCLEOTIDE SEQUENCE</scope>
</reference>
<accession>A0A0F9FZX9</accession>